<sequence length="100" mass="11387">MTKVTLSREAIEDLVRIGDYIFPSNPVRADTFVTELESKCLQLAKMPLAFSKVPHSSAAHIRRRPHGSYLIFYEILDAELVVLRILHGAQDYESILFPDD</sequence>
<dbReference type="Proteomes" id="UP000028186">
    <property type="component" value="Chromosome I"/>
</dbReference>
<dbReference type="InterPro" id="IPR007712">
    <property type="entry name" value="RelE/ParE_toxin"/>
</dbReference>
<protein>
    <submittedName>
        <fullName evidence="3">Plasmid stabilization system</fullName>
    </submittedName>
</protein>
<dbReference type="AlphaFoldDB" id="A0A068T411"/>
<dbReference type="Pfam" id="PF05016">
    <property type="entry name" value="ParE_toxin"/>
    <property type="match status" value="1"/>
</dbReference>
<proteinExistence type="inferred from homology"/>
<name>A0A068T411_NEOGA</name>
<evidence type="ECO:0000256" key="1">
    <source>
        <dbReference type="ARBA" id="ARBA00006226"/>
    </source>
</evidence>
<gene>
    <name evidence="3" type="ORF">RG1141_CH04380</name>
</gene>
<evidence type="ECO:0000256" key="2">
    <source>
        <dbReference type="ARBA" id="ARBA00022649"/>
    </source>
</evidence>
<dbReference type="InterPro" id="IPR051803">
    <property type="entry name" value="TA_system_RelE-like_toxin"/>
</dbReference>
<dbReference type="eggNOG" id="COG3668">
    <property type="taxonomic scope" value="Bacteria"/>
</dbReference>
<accession>A0A068T411</accession>
<evidence type="ECO:0000313" key="4">
    <source>
        <dbReference type="Proteomes" id="UP000028186"/>
    </source>
</evidence>
<dbReference type="Gene3D" id="3.30.2310.20">
    <property type="entry name" value="RelE-like"/>
    <property type="match status" value="1"/>
</dbReference>
<keyword evidence="2" id="KW-1277">Toxin-antitoxin system</keyword>
<comment type="similarity">
    <text evidence="1">Belongs to the RelE toxin family.</text>
</comment>
<reference evidence="4" key="1">
    <citation type="journal article" date="2014" name="BMC Genomics">
        <title>Genome sequencing of two Neorhizobium galegae strains reveals a noeT gene responsible for the unusual acetylation of the nodulation factors.</title>
        <authorList>
            <person name="Osterman J."/>
            <person name="Marsh J."/>
            <person name="Laine P.K."/>
            <person name="Zeng Z."/>
            <person name="Alatalo E."/>
            <person name="Sullivan J.T."/>
            <person name="Young J.P."/>
            <person name="Thomas-Oates J."/>
            <person name="Paulin L."/>
            <person name="Lindstrom K."/>
        </authorList>
    </citation>
    <scope>NUCLEOTIDE SEQUENCE [LARGE SCALE GENOMIC DNA]</scope>
    <source>
        <strain evidence="4">HAMBI 1141</strain>
    </source>
</reference>
<dbReference type="PATRIC" id="fig|1028801.3.peg.434"/>
<evidence type="ECO:0000313" key="3">
    <source>
        <dbReference type="EMBL" id="CDN52799.1"/>
    </source>
</evidence>
<dbReference type="RefSeq" id="WP_038540218.1">
    <property type="nucleotide sequence ID" value="NZ_HG938355.1"/>
</dbReference>
<dbReference type="KEGG" id="ngl:RG1141_CH04380"/>
<dbReference type="PANTHER" id="PTHR33755">
    <property type="entry name" value="TOXIN PARE1-RELATED"/>
    <property type="match status" value="1"/>
</dbReference>
<dbReference type="PANTHER" id="PTHR33755:SF6">
    <property type="entry name" value="PLASMID STABILIZATION SYSTEM PROTEIN"/>
    <property type="match status" value="1"/>
</dbReference>
<dbReference type="HOGENOM" id="CLU_147162_10_3_5"/>
<dbReference type="EMBL" id="HG938355">
    <property type="protein sequence ID" value="CDN52799.1"/>
    <property type="molecule type" value="Genomic_DNA"/>
</dbReference>
<organism evidence="3 4">
    <name type="scientific">Neorhizobium galegae bv. officinalis bv. officinalis str. HAMBI 1141</name>
    <dbReference type="NCBI Taxonomy" id="1028801"/>
    <lineage>
        <taxon>Bacteria</taxon>
        <taxon>Pseudomonadati</taxon>
        <taxon>Pseudomonadota</taxon>
        <taxon>Alphaproteobacteria</taxon>
        <taxon>Hyphomicrobiales</taxon>
        <taxon>Rhizobiaceae</taxon>
        <taxon>Rhizobium/Agrobacterium group</taxon>
        <taxon>Neorhizobium</taxon>
    </lineage>
</organism>
<dbReference type="InterPro" id="IPR035093">
    <property type="entry name" value="RelE/ParE_toxin_dom_sf"/>
</dbReference>